<organism evidence="5 6">
    <name type="scientific">Paludibacterium purpuratum</name>
    <dbReference type="NCBI Taxonomy" id="1144873"/>
    <lineage>
        <taxon>Bacteria</taxon>
        <taxon>Pseudomonadati</taxon>
        <taxon>Pseudomonadota</taxon>
        <taxon>Betaproteobacteria</taxon>
        <taxon>Neisseriales</taxon>
        <taxon>Chromobacteriaceae</taxon>
        <taxon>Paludibacterium</taxon>
    </lineage>
</organism>
<dbReference type="EMBL" id="SNZP01000008">
    <property type="protein sequence ID" value="TDR78293.1"/>
    <property type="molecule type" value="Genomic_DNA"/>
</dbReference>
<keyword evidence="2" id="KW-0012">Acyltransferase</keyword>
<comment type="caution">
    <text evidence="5">The sequence shown here is derived from an EMBL/GenBank/DDBJ whole genome shotgun (WGS) entry which is preliminary data.</text>
</comment>
<evidence type="ECO:0000313" key="6">
    <source>
        <dbReference type="Proteomes" id="UP000295611"/>
    </source>
</evidence>
<reference evidence="5 6" key="1">
    <citation type="submission" date="2019-03" db="EMBL/GenBank/DDBJ databases">
        <title>Genomic Encyclopedia of Type Strains, Phase III (KMG-III): the genomes of soil and plant-associated and newly described type strains.</title>
        <authorList>
            <person name="Whitman W."/>
        </authorList>
    </citation>
    <scope>NUCLEOTIDE SEQUENCE [LARGE SCALE GENOMIC DNA]</scope>
    <source>
        <strain evidence="5 6">CECT 8976</strain>
    </source>
</reference>
<keyword evidence="6" id="KW-1185">Reference proteome</keyword>
<dbReference type="Proteomes" id="UP000295611">
    <property type="component" value="Unassembled WGS sequence"/>
</dbReference>
<protein>
    <submittedName>
        <fullName evidence="5">Beta-ketodecanoyl-[acyl-carrier-protein] synthase</fullName>
    </submittedName>
</protein>
<name>A0A4R7B5V8_9NEIS</name>
<feature type="domain" description="Beta-ketoacyl-[acyl-carrier-protein] synthase III C-terminal" evidence="3">
    <location>
        <begin position="304"/>
        <end position="393"/>
    </location>
</feature>
<dbReference type="CDD" id="cd00830">
    <property type="entry name" value="KAS_III"/>
    <property type="match status" value="1"/>
</dbReference>
<keyword evidence="1" id="KW-0808">Transferase</keyword>
<dbReference type="PANTHER" id="PTHR34069">
    <property type="entry name" value="3-OXOACYL-[ACYL-CARRIER-PROTEIN] SYNTHASE 3"/>
    <property type="match status" value="1"/>
</dbReference>
<dbReference type="PANTHER" id="PTHR34069:SF2">
    <property type="entry name" value="BETA-KETOACYL-[ACYL-CARRIER-PROTEIN] SYNTHASE III"/>
    <property type="match status" value="1"/>
</dbReference>
<feature type="domain" description="Beta-ketoacyl-[acyl-carrier-protein] synthase III N-terminal" evidence="4">
    <location>
        <begin position="172"/>
        <end position="239"/>
    </location>
</feature>
<dbReference type="Gene3D" id="3.40.47.10">
    <property type="match status" value="2"/>
</dbReference>
<dbReference type="GO" id="GO:0006633">
    <property type="term" value="P:fatty acid biosynthetic process"/>
    <property type="evidence" value="ECO:0007669"/>
    <property type="project" value="InterPro"/>
</dbReference>
<dbReference type="NCBIfam" id="NF005703">
    <property type="entry name" value="PRK07515.1"/>
    <property type="match status" value="1"/>
</dbReference>
<dbReference type="GO" id="GO:0044550">
    <property type="term" value="P:secondary metabolite biosynthetic process"/>
    <property type="evidence" value="ECO:0007669"/>
    <property type="project" value="TreeGrafter"/>
</dbReference>
<evidence type="ECO:0000256" key="2">
    <source>
        <dbReference type="ARBA" id="ARBA00023315"/>
    </source>
</evidence>
<evidence type="ECO:0000313" key="5">
    <source>
        <dbReference type="EMBL" id="TDR78293.1"/>
    </source>
</evidence>
<dbReference type="GO" id="GO:0004315">
    <property type="term" value="F:3-oxoacyl-[acyl-carrier-protein] synthase activity"/>
    <property type="evidence" value="ECO:0007669"/>
    <property type="project" value="InterPro"/>
</dbReference>
<dbReference type="InterPro" id="IPR013747">
    <property type="entry name" value="ACP_syn_III_C"/>
</dbReference>
<proteinExistence type="predicted"/>
<dbReference type="SUPFAM" id="SSF53901">
    <property type="entry name" value="Thiolase-like"/>
    <property type="match status" value="1"/>
</dbReference>
<dbReference type="InterPro" id="IPR016039">
    <property type="entry name" value="Thiolase-like"/>
</dbReference>
<dbReference type="InterPro" id="IPR013751">
    <property type="entry name" value="ACP_syn_III_N"/>
</dbReference>
<dbReference type="Pfam" id="PF08541">
    <property type="entry name" value="ACP_syn_III_C"/>
    <property type="match status" value="1"/>
</dbReference>
<dbReference type="AlphaFoldDB" id="A0A4R7B5V8"/>
<sequence>MPLPMSAPKGVYAAGARIEGNYMHQAVISGTGLFTPPHAVSNEMLVEAFNLYVARYNRDHAAEIAAGEREPLAESSCEFIVKASGIRQRFLMDKEGVLDPERMRPNLPERNNDQLSLQAEMAVAAARQALENADRSPTDVDMVIVACSNMQRAYPAMAIEVQQALGIAGFAFDMNVACSSATFGIQAAANAVQSGAVRAALVVSPEICSAHLNFRDRDSHFIFGDAASAVLIERADQARSPQVFEVLGTRLATVFSNAIRNNFGFLNICDEKGIGQADKLFVQQGRKVFKEVCPMVGEHIVGHLTQLGIAPDAVRRFWLHQANLSMNQLISRRVLGRDATEIEAPVILDRYANTSSAGSIIAFHLHRKDLVAGDIGVISSFGAGYSVGSVVLRVR</sequence>
<dbReference type="Pfam" id="PF08545">
    <property type="entry name" value="ACP_syn_III"/>
    <property type="match status" value="1"/>
</dbReference>
<evidence type="ECO:0000256" key="1">
    <source>
        <dbReference type="ARBA" id="ARBA00022679"/>
    </source>
</evidence>
<evidence type="ECO:0000259" key="4">
    <source>
        <dbReference type="Pfam" id="PF08545"/>
    </source>
</evidence>
<gene>
    <name evidence="5" type="ORF">DFP86_10810</name>
</gene>
<accession>A0A4R7B5V8</accession>
<evidence type="ECO:0000259" key="3">
    <source>
        <dbReference type="Pfam" id="PF08541"/>
    </source>
</evidence>